<evidence type="ECO:0000256" key="4">
    <source>
        <dbReference type="ARBA" id="ARBA00004740"/>
    </source>
</evidence>
<dbReference type="InterPro" id="IPR008979">
    <property type="entry name" value="Galactose-bd-like_sf"/>
</dbReference>
<feature type="domain" description="Glycoside hydrolase family 2 immunoglobulin-like beta-sandwich" evidence="16">
    <location>
        <begin position="200"/>
        <end position="301"/>
    </location>
</feature>
<dbReference type="GO" id="GO:0006516">
    <property type="term" value="P:glycoprotein catabolic process"/>
    <property type="evidence" value="ECO:0007669"/>
    <property type="project" value="TreeGrafter"/>
</dbReference>
<dbReference type="InterPro" id="IPR054593">
    <property type="entry name" value="Beta-mannosidase-like_N2"/>
</dbReference>
<feature type="domain" description="Beta-mannosidase-like galactose-binding" evidence="19">
    <location>
        <begin position="11"/>
        <end position="188"/>
    </location>
</feature>
<name>A0A1G9D4Z0_9BACL</name>
<dbReference type="Pfam" id="PF17786">
    <property type="entry name" value="Mannosidase_ig"/>
    <property type="match status" value="1"/>
</dbReference>
<feature type="domain" description="Beta-mannosidase Ig-fold" evidence="17">
    <location>
        <begin position="763"/>
        <end position="822"/>
    </location>
</feature>
<organism evidence="20 21">
    <name type="scientific">Paenibacillus typhae</name>
    <dbReference type="NCBI Taxonomy" id="1174501"/>
    <lineage>
        <taxon>Bacteria</taxon>
        <taxon>Bacillati</taxon>
        <taxon>Bacillota</taxon>
        <taxon>Bacilli</taxon>
        <taxon>Bacillales</taxon>
        <taxon>Paenibacillaceae</taxon>
        <taxon>Paenibacillus</taxon>
    </lineage>
</organism>
<dbReference type="GO" id="GO:0005576">
    <property type="term" value="C:extracellular region"/>
    <property type="evidence" value="ECO:0007669"/>
    <property type="project" value="UniProtKB-SubCell"/>
</dbReference>
<dbReference type="EC" id="3.2.1.25" evidence="6"/>
<dbReference type="InterPro" id="IPR036156">
    <property type="entry name" value="Beta-gal/glucu_dom_sf"/>
</dbReference>
<dbReference type="PANTHER" id="PTHR43730">
    <property type="entry name" value="BETA-MANNOSIDASE"/>
    <property type="match status" value="1"/>
</dbReference>
<protein>
    <recommendedName>
        <fullName evidence="14">Beta-mannosidase B</fullName>
        <ecNumber evidence="6">3.2.1.25</ecNumber>
    </recommendedName>
    <alternativeName>
        <fullName evidence="15">Mannanase B</fullName>
    </alternativeName>
</protein>
<dbReference type="Gene3D" id="3.20.20.80">
    <property type="entry name" value="Glycosidases"/>
    <property type="match status" value="1"/>
</dbReference>
<dbReference type="STRING" id="1174501.SAMN05216192_14644"/>
<dbReference type="SUPFAM" id="SSF49785">
    <property type="entry name" value="Galactose-binding domain-like"/>
    <property type="match status" value="1"/>
</dbReference>
<dbReference type="InterPro" id="IPR041447">
    <property type="entry name" value="Mannosidase_ig"/>
</dbReference>
<evidence type="ECO:0000256" key="13">
    <source>
        <dbReference type="ARBA" id="ARBA00038429"/>
    </source>
</evidence>
<keyword evidence="8" id="KW-0732">Signal</keyword>
<reference evidence="21" key="1">
    <citation type="submission" date="2016-10" db="EMBL/GenBank/DDBJ databases">
        <authorList>
            <person name="Varghese N."/>
            <person name="Submissions S."/>
        </authorList>
    </citation>
    <scope>NUCLEOTIDE SEQUENCE [LARGE SCALE GENOMIC DNA]</scope>
    <source>
        <strain evidence="21">CGMCC 1.11012</strain>
    </source>
</reference>
<evidence type="ECO:0000256" key="1">
    <source>
        <dbReference type="ARBA" id="ARBA00000829"/>
    </source>
</evidence>
<evidence type="ECO:0000256" key="15">
    <source>
        <dbReference type="ARBA" id="ARBA00041614"/>
    </source>
</evidence>
<dbReference type="InterPro" id="IPR050887">
    <property type="entry name" value="Beta-mannosidase_GH2"/>
</dbReference>
<dbReference type="Pfam" id="PF22666">
    <property type="entry name" value="Glyco_hydro_2_N2"/>
    <property type="match status" value="1"/>
</dbReference>
<keyword evidence="12" id="KW-0326">Glycosidase</keyword>
<comment type="similarity">
    <text evidence="13">Belongs to the glycosyl hydrolase 2 family. Beta-mannosidase B subfamily.</text>
</comment>
<dbReference type="AlphaFoldDB" id="A0A1G9D4Z0"/>
<gene>
    <name evidence="20" type="ORF">SAMN05216192_14644</name>
</gene>
<evidence type="ECO:0000313" key="20">
    <source>
        <dbReference type="EMBL" id="SDK59016.1"/>
    </source>
</evidence>
<dbReference type="EMBL" id="FNDX01000046">
    <property type="protein sequence ID" value="SDK59016.1"/>
    <property type="molecule type" value="Genomic_DNA"/>
</dbReference>
<evidence type="ECO:0000313" key="21">
    <source>
        <dbReference type="Proteomes" id="UP000199050"/>
    </source>
</evidence>
<dbReference type="GO" id="GO:0005975">
    <property type="term" value="P:carbohydrate metabolic process"/>
    <property type="evidence" value="ECO:0007669"/>
    <property type="project" value="InterPro"/>
</dbReference>
<dbReference type="GO" id="GO:0005764">
    <property type="term" value="C:lysosome"/>
    <property type="evidence" value="ECO:0007669"/>
    <property type="project" value="UniProtKB-SubCell"/>
</dbReference>
<sequence length="904" mass="100763">MTHKQLALTNWEFRACGEEKWFPAVVPGTVHTDLLRNGLIPQPFYGKNEHELQWIDKKDWEYRTILQLDEDWQSLTVTELNFAGLDTYADVYVNNVHALSADNMFLAWTVDVKGLLRAGENEILVKFRSAVKEDLPKLEHLGYDLPAPNDQSELGGLQEQRISVFARKAPYHYGWDWGPRFLTSGIWREAVLSGRDAAVIADVYIRQDEVKQASARVTAIVEVDTPETWAGTLRITAEGQEWTREVTLEPGKGTVELELEINQPRLWWCNGLGAPELTSFRAELLENGAAVAGAEVKTGLREIKLIRKPDAKGASFKFELNGVPVFAKGANHIPNDSFITEVTEERYRHEIASAAASNMNMLRVWGGGFYEEEDFYRLCDEYGLLVWQDFMFACSMYPGDGAFLLNVQKEAAYNVKRLRNHPCIALWCGNNEIDSAWAQFEENKGWGWKEKLSAEIRATLWTAYEEIFHRILPEAVAAHHPGMEYWPSSPLRELTNDIDQHAVRIAGDGDVHYWGVWHGIEPFENYNVKVGRFMSEYGFQSFPELKSVLTYAEEKDMELESEVMLAHQKNGRGNQIIKEYMDIYLPEPKDFRSFLYMSQILQAEAMRMAIESHRRNKPYCMGTLYWQMNDCWPVASWAGMDYYGRWKALQYTARRSFKDVLLSVEAMDGEKLQVHAVSDLREALAAELVVRLHDFSGAVLKEWKQPVQLAADSSAVVFTVPVAELLGGSSLEQVVLVAALEAADGTLLERKEHYFAEAKELKLARPALTVAEVPGSGGLSFTVSSDVLARGVYLTAEQEGIFSDNFFDLLPGEEKTVQFLRRGGVTAGGSAEAAASARLEAGGNDGARAGVEAAATGAGVMNGAKAGATGAGVMNGAKAGAGAPDFTPAVPQGLEVRSMADYVK</sequence>
<dbReference type="FunFam" id="2.60.120.260:FF:000060">
    <property type="entry name" value="Probable beta-mannosidase"/>
    <property type="match status" value="1"/>
</dbReference>
<evidence type="ECO:0000256" key="9">
    <source>
        <dbReference type="ARBA" id="ARBA00022801"/>
    </source>
</evidence>
<comment type="subunit">
    <text evidence="5">Homodimer.</text>
</comment>
<proteinExistence type="inferred from homology"/>
<dbReference type="SUPFAM" id="SSF49303">
    <property type="entry name" value="beta-Galactosidase/glucuronidase domain"/>
    <property type="match status" value="3"/>
</dbReference>
<dbReference type="InterPro" id="IPR017853">
    <property type="entry name" value="GH"/>
</dbReference>
<dbReference type="Proteomes" id="UP000199050">
    <property type="component" value="Unassembled WGS sequence"/>
</dbReference>
<dbReference type="InterPro" id="IPR013783">
    <property type="entry name" value="Ig-like_fold"/>
</dbReference>
<comment type="pathway">
    <text evidence="4">Glycan metabolism; N-glycan degradation.</text>
</comment>
<evidence type="ECO:0000256" key="5">
    <source>
        <dbReference type="ARBA" id="ARBA00011738"/>
    </source>
</evidence>
<dbReference type="OrthoDB" id="9801077at2"/>
<dbReference type="GO" id="GO:0004567">
    <property type="term" value="F:beta-mannosidase activity"/>
    <property type="evidence" value="ECO:0007669"/>
    <property type="project" value="UniProtKB-EC"/>
</dbReference>
<dbReference type="SUPFAM" id="SSF51445">
    <property type="entry name" value="(Trans)glycosidases"/>
    <property type="match status" value="1"/>
</dbReference>
<keyword evidence="10" id="KW-0325">Glycoprotein</keyword>
<dbReference type="Pfam" id="PF00703">
    <property type="entry name" value="Glyco_hydro_2"/>
    <property type="match status" value="1"/>
</dbReference>
<evidence type="ECO:0000256" key="11">
    <source>
        <dbReference type="ARBA" id="ARBA00023228"/>
    </source>
</evidence>
<evidence type="ECO:0000259" key="17">
    <source>
        <dbReference type="Pfam" id="PF17753"/>
    </source>
</evidence>
<evidence type="ECO:0000256" key="8">
    <source>
        <dbReference type="ARBA" id="ARBA00022729"/>
    </source>
</evidence>
<dbReference type="PANTHER" id="PTHR43730:SF1">
    <property type="entry name" value="BETA-MANNOSIDASE"/>
    <property type="match status" value="1"/>
</dbReference>
<feature type="domain" description="Mannosidase Ig/CBM-like" evidence="18">
    <location>
        <begin position="671"/>
        <end position="759"/>
    </location>
</feature>
<evidence type="ECO:0000256" key="2">
    <source>
        <dbReference type="ARBA" id="ARBA00004371"/>
    </source>
</evidence>
<evidence type="ECO:0000256" key="10">
    <source>
        <dbReference type="ARBA" id="ARBA00023180"/>
    </source>
</evidence>
<keyword evidence="9" id="KW-0378">Hydrolase</keyword>
<dbReference type="Gene3D" id="2.60.120.260">
    <property type="entry name" value="Galactose-binding domain-like"/>
    <property type="match status" value="1"/>
</dbReference>
<dbReference type="InterPro" id="IPR041625">
    <property type="entry name" value="Beta-mannosidase_Ig"/>
</dbReference>
<evidence type="ECO:0000259" key="18">
    <source>
        <dbReference type="Pfam" id="PF17786"/>
    </source>
</evidence>
<evidence type="ECO:0000256" key="3">
    <source>
        <dbReference type="ARBA" id="ARBA00004613"/>
    </source>
</evidence>
<evidence type="ECO:0000256" key="12">
    <source>
        <dbReference type="ARBA" id="ARBA00023295"/>
    </source>
</evidence>
<evidence type="ECO:0000256" key="6">
    <source>
        <dbReference type="ARBA" id="ARBA00012754"/>
    </source>
</evidence>
<comment type="subcellular location">
    <subcellularLocation>
        <location evidence="2">Lysosome</location>
    </subcellularLocation>
    <subcellularLocation>
        <location evidence="3">Secreted</location>
    </subcellularLocation>
</comment>
<keyword evidence="21" id="KW-1185">Reference proteome</keyword>
<evidence type="ECO:0000256" key="14">
    <source>
        <dbReference type="ARBA" id="ARBA00041069"/>
    </source>
</evidence>
<dbReference type="FunFam" id="3.20.20.80:FF:000050">
    <property type="entry name" value="Beta-mannosidase B"/>
    <property type="match status" value="1"/>
</dbReference>
<evidence type="ECO:0000259" key="16">
    <source>
        <dbReference type="Pfam" id="PF00703"/>
    </source>
</evidence>
<dbReference type="InterPro" id="IPR006102">
    <property type="entry name" value="Ig-like_GH2"/>
</dbReference>
<evidence type="ECO:0000259" key="19">
    <source>
        <dbReference type="Pfam" id="PF22666"/>
    </source>
</evidence>
<dbReference type="RefSeq" id="WP_090718796.1">
    <property type="nucleotide sequence ID" value="NZ_CBCSKY010000071.1"/>
</dbReference>
<dbReference type="Pfam" id="PF17753">
    <property type="entry name" value="Ig_mannosidase"/>
    <property type="match status" value="1"/>
</dbReference>
<dbReference type="Gene3D" id="2.60.40.10">
    <property type="entry name" value="Immunoglobulins"/>
    <property type="match status" value="3"/>
</dbReference>
<comment type="catalytic activity">
    <reaction evidence="1">
        <text>Hydrolysis of terminal, non-reducing beta-D-mannose residues in beta-D-mannosides.</text>
        <dbReference type="EC" id="3.2.1.25"/>
    </reaction>
</comment>
<accession>A0A1G9D4Z0</accession>
<keyword evidence="7" id="KW-0964">Secreted</keyword>
<keyword evidence="11" id="KW-0458">Lysosome</keyword>
<evidence type="ECO:0000256" key="7">
    <source>
        <dbReference type="ARBA" id="ARBA00022525"/>
    </source>
</evidence>